<dbReference type="CDD" id="cd00805">
    <property type="entry name" value="TyrRS_core"/>
    <property type="match status" value="1"/>
</dbReference>
<evidence type="ECO:0000256" key="7">
    <source>
        <dbReference type="ARBA" id="ARBA00022917"/>
    </source>
</evidence>
<dbReference type="GO" id="GO:0004831">
    <property type="term" value="F:tyrosine-tRNA ligase activity"/>
    <property type="evidence" value="ECO:0007669"/>
    <property type="project" value="UniProtKB-UniRule"/>
</dbReference>
<dbReference type="NCBIfam" id="TIGR00234">
    <property type="entry name" value="tyrS"/>
    <property type="match status" value="1"/>
</dbReference>
<dbReference type="CDD" id="cd00165">
    <property type="entry name" value="S4"/>
    <property type="match status" value="1"/>
</dbReference>
<dbReference type="GO" id="GO:0005829">
    <property type="term" value="C:cytosol"/>
    <property type="evidence" value="ECO:0007669"/>
    <property type="project" value="TreeGrafter"/>
</dbReference>
<dbReference type="SUPFAM" id="SSF52374">
    <property type="entry name" value="Nucleotidylyl transferase"/>
    <property type="match status" value="1"/>
</dbReference>
<dbReference type="Gene3D" id="1.10.240.10">
    <property type="entry name" value="Tyrosyl-Transfer RNA Synthetase"/>
    <property type="match status" value="1"/>
</dbReference>
<dbReference type="PROSITE" id="PS50889">
    <property type="entry name" value="S4"/>
    <property type="match status" value="1"/>
</dbReference>
<dbReference type="Proteomes" id="UP000230097">
    <property type="component" value="Unassembled WGS sequence"/>
</dbReference>
<keyword evidence="4 12" id="KW-0547">Nucleotide-binding</keyword>
<evidence type="ECO:0000256" key="5">
    <source>
        <dbReference type="ARBA" id="ARBA00022840"/>
    </source>
</evidence>
<evidence type="ECO:0000313" key="14">
    <source>
        <dbReference type="EMBL" id="PJB98635.1"/>
    </source>
</evidence>
<dbReference type="InterPro" id="IPR002305">
    <property type="entry name" value="aa-tRNA-synth_Ic"/>
</dbReference>
<dbReference type="PRINTS" id="PR01040">
    <property type="entry name" value="TRNASYNTHTYR"/>
</dbReference>
<evidence type="ECO:0000256" key="4">
    <source>
        <dbReference type="ARBA" id="ARBA00022741"/>
    </source>
</evidence>
<dbReference type="GO" id="GO:0003723">
    <property type="term" value="F:RNA binding"/>
    <property type="evidence" value="ECO:0007669"/>
    <property type="project" value="UniProtKB-KW"/>
</dbReference>
<dbReference type="Pfam" id="PF00579">
    <property type="entry name" value="tRNA-synt_1b"/>
    <property type="match status" value="1"/>
</dbReference>
<dbReference type="GO" id="GO:0006437">
    <property type="term" value="P:tyrosyl-tRNA aminoacylation"/>
    <property type="evidence" value="ECO:0007669"/>
    <property type="project" value="UniProtKB-UniRule"/>
</dbReference>
<comment type="similarity">
    <text evidence="12">Belongs to the class-I aminoacyl-tRNA synthetase family.</text>
</comment>
<accession>A0A2M8DLG5</accession>
<sequence length="408" mass="47127">MKISNRVKIITNPLKIEEVLSRGVEKIYPSFKDLEKIMLSGKRLRLYCGYDPTAPTLHIGHMVTLKKLAQFQTLGHEVIMLIGDFTGMIGDPTEKIGTRKKLSREEVLRNSKNYKKLTGKILKFSGLNPCRLLYNSKWLDSLSFTDLIKLASNFTVQQMIIRYMFQERIRKEKPIYLHEFLYPLAQAYDSVAMDVDLEIGGKDQAFNMLCGRDLMKVLKNKEKFVLATKLLITPEGKKMGKTEGNLIPMDENPKEMYGKIMSWPDSLITIGFELCTDLPMEEITEISNQIKKRRLNPREAKAKLAREIVTICRDKRAAQKAEEEFNRVFKEEKLPSRIPEIKIREKALNILDLLVKIELASSKSEAKRLILQKGVKINNQVQNDWQKIIEIKKGIVIQVGKRKFIRLI</sequence>
<dbReference type="Gene3D" id="3.10.290.10">
    <property type="entry name" value="RNA-binding S4 domain"/>
    <property type="match status" value="1"/>
</dbReference>
<keyword evidence="2" id="KW-0963">Cytoplasm</keyword>
<keyword evidence="7 12" id="KW-0648">Protein biosynthesis</keyword>
<dbReference type="PROSITE" id="PS00178">
    <property type="entry name" value="AA_TRNA_LIGASE_I"/>
    <property type="match status" value="1"/>
</dbReference>
<dbReference type="SMART" id="SM00363">
    <property type="entry name" value="S4"/>
    <property type="match status" value="1"/>
</dbReference>
<dbReference type="InterPro" id="IPR054608">
    <property type="entry name" value="SYY-like_C"/>
</dbReference>
<dbReference type="FunFam" id="3.10.290.10:FF:000022">
    <property type="entry name" value="Tyrosine--tRNA ligase"/>
    <property type="match status" value="1"/>
</dbReference>
<feature type="domain" description="RNA-binding S4" evidence="13">
    <location>
        <begin position="349"/>
        <end position="406"/>
    </location>
</feature>
<dbReference type="InterPro" id="IPR001412">
    <property type="entry name" value="aa-tRNA-synth_I_CS"/>
</dbReference>
<keyword evidence="3 12" id="KW-0436">Ligase</keyword>
<dbReference type="InterPro" id="IPR024088">
    <property type="entry name" value="Tyr-tRNA-ligase_bac-type"/>
</dbReference>
<dbReference type="InterPro" id="IPR002942">
    <property type="entry name" value="S4_RNA-bd"/>
</dbReference>
<dbReference type="PANTHER" id="PTHR11766">
    <property type="entry name" value="TYROSYL-TRNA SYNTHETASE"/>
    <property type="match status" value="1"/>
</dbReference>
<evidence type="ECO:0000256" key="3">
    <source>
        <dbReference type="ARBA" id="ARBA00022598"/>
    </source>
</evidence>
<dbReference type="EMBL" id="PFTC01000033">
    <property type="protein sequence ID" value="PJB98635.1"/>
    <property type="molecule type" value="Genomic_DNA"/>
</dbReference>
<evidence type="ECO:0000256" key="11">
    <source>
        <dbReference type="PROSITE-ProRule" id="PRU00182"/>
    </source>
</evidence>
<reference evidence="15" key="1">
    <citation type="submission" date="2017-09" db="EMBL/GenBank/DDBJ databases">
        <title>Depth-based differentiation of microbial function through sediment-hosted aquifers and enrichment of novel symbionts in the deep terrestrial subsurface.</title>
        <authorList>
            <person name="Probst A.J."/>
            <person name="Ladd B."/>
            <person name="Jarett J.K."/>
            <person name="Geller-Mcgrath D.E."/>
            <person name="Sieber C.M.K."/>
            <person name="Emerson J.B."/>
            <person name="Anantharaman K."/>
            <person name="Thomas B.C."/>
            <person name="Malmstrom R."/>
            <person name="Stieglmeier M."/>
            <person name="Klingl A."/>
            <person name="Woyke T."/>
            <person name="Ryan C.M."/>
            <person name="Banfield J.F."/>
        </authorList>
    </citation>
    <scope>NUCLEOTIDE SEQUENCE [LARGE SCALE GENOMIC DNA]</scope>
</reference>
<proteinExistence type="inferred from homology"/>
<protein>
    <recommendedName>
        <fullName evidence="1 10">Tyrosine--tRNA ligase</fullName>
        <ecNumber evidence="1 10">6.1.1.1</ecNumber>
    </recommendedName>
</protein>
<evidence type="ECO:0000256" key="1">
    <source>
        <dbReference type="ARBA" id="ARBA00013160"/>
    </source>
</evidence>
<dbReference type="AlphaFoldDB" id="A0A2M8DLG5"/>
<dbReference type="Pfam" id="PF22421">
    <property type="entry name" value="SYY_C-terminal"/>
    <property type="match status" value="1"/>
</dbReference>
<evidence type="ECO:0000256" key="8">
    <source>
        <dbReference type="ARBA" id="ARBA00023146"/>
    </source>
</evidence>
<comment type="caution">
    <text evidence="14">The sequence shown here is derived from an EMBL/GenBank/DDBJ whole genome shotgun (WGS) entry which is preliminary data.</text>
</comment>
<evidence type="ECO:0000259" key="13">
    <source>
        <dbReference type="SMART" id="SM00363"/>
    </source>
</evidence>
<gene>
    <name evidence="14" type="ORF">CO078_01405</name>
</gene>
<dbReference type="PANTHER" id="PTHR11766:SF1">
    <property type="entry name" value="TYROSINE--TRNA LIGASE"/>
    <property type="match status" value="1"/>
</dbReference>
<evidence type="ECO:0000256" key="9">
    <source>
        <dbReference type="ARBA" id="ARBA00048248"/>
    </source>
</evidence>
<keyword evidence="5 12" id="KW-0067">ATP-binding</keyword>
<evidence type="ECO:0000256" key="10">
    <source>
        <dbReference type="NCBIfam" id="TIGR00234"/>
    </source>
</evidence>
<evidence type="ECO:0000256" key="2">
    <source>
        <dbReference type="ARBA" id="ARBA00022490"/>
    </source>
</evidence>
<dbReference type="Gene3D" id="3.40.50.620">
    <property type="entry name" value="HUPs"/>
    <property type="match status" value="1"/>
</dbReference>
<keyword evidence="8 12" id="KW-0030">Aminoacyl-tRNA synthetase</keyword>
<keyword evidence="6 11" id="KW-0694">RNA-binding</keyword>
<dbReference type="GO" id="GO:0005524">
    <property type="term" value="F:ATP binding"/>
    <property type="evidence" value="ECO:0007669"/>
    <property type="project" value="UniProtKB-KW"/>
</dbReference>
<evidence type="ECO:0000256" key="6">
    <source>
        <dbReference type="ARBA" id="ARBA00022884"/>
    </source>
</evidence>
<name>A0A2M8DLG5_9BACT</name>
<organism evidence="14 15">
    <name type="scientific">Candidatus Nealsonbacteria bacterium CG_4_9_14_0_8_um_filter_36_17</name>
    <dbReference type="NCBI Taxonomy" id="1974693"/>
    <lineage>
        <taxon>Bacteria</taxon>
        <taxon>Candidatus Nealsoniibacteriota</taxon>
    </lineage>
</organism>
<dbReference type="InterPro" id="IPR036986">
    <property type="entry name" value="S4_RNA-bd_sf"/>
</dbReference>
<comment type="catalytic activity">
    <reaction evidence="9">
        <text>tRNA(Tyr) + L-tyrosine + ATP = L-tyrosyl-tRNA(Tyr) + AMP + diphosphate + H(+)</text>
        <dbReference type="Rhea" id="RHEA:10220"/>
        <dbReference type="Rhea" id="RHEA-COMP:9706"/>
        <dbReference type="Rhea" id="RHEA-COMP:9707"/>
        <dbReference type="ChEBI" id="CHEBI:15378"/>
        <dbReference type="ChEBI" id="CHEBI:30616"/>
        <dbReference type="ChEBI" id="CHEBI:33019"/>
        <dbReference type="ChEBI" id="CHEBI:58315"/>
        <dbReference type="ChEBI" id="CHEBI:78442"/>
        <dbReference type="ChEBI" id="CHEBI:78536"/>
        <dbReference type="ChEBI" id="CHEBI:456215"/>
        <dbReference type="EC" id="6.1.1.1"/>
    </reaction>
</comment>
<dbReference type="InterPro" id="IPR002307">
    <property type="entry name" value="Tyr-tRNA-ligase"/>
</dbReference>
<dbReference type="EC" id="6.1.1.1" evidence="1 10"/>
<evidence type="ECO:0000313" key="15">
    <source>
        <dbReference type="Proteomes" id="UP000230097"/>
    </source>
</evidence>
<dbReference type="SUPFAM" id="SSF55174">
    <property type="entry name" value="Alpha-L RNA-binding motif"/>
    <property type="match status" value="1"/>
</dbReference>
<dbReference type="InterPro" id="IPR014729">
    <property type="entry name" value="Rossmann-like_a/b/a_fold"/>
</dbReference>
<evidence type="ECO:0000256" key="12">
    <source>
        <dbReference type="RuleBase" id="RU363036"/>
    </source>
</evidence>